<protein>
    <submittedName>
        <fullName evidence="2">4272_t:CDS:1</fullName>
    </submittedName>
</protein>
<feature type="non-terminal residue" evidence="2">
    <location>
        <position position="1"/>
    </location>
</feature>
<reference evidence="2" key="1">
    <citation type="submission" date="2021-06" db="EMBL/GenBank/DDBJ databases">
        <authorList>
            <person name="Kallberg Y."/>
            <person name="Tangrot J."/>
            <person name="Rosling A."/>
        </authorList>
    </citation>
    <scope>NUCLEOTIDE SEQUENCE</scope>
    <source>
        <strain evidence="2">MT106</strain>
    </source>
</reference>
<dbReference type="PANTHER" id="PTHR11102">
    <property type="entry name" value="SEL-1-LIKE PROTEIN"/>
    <property type="match status" value="1"/>
</dbReference>
<dbReference type="Gene3D" id="1.25.40.10">
    <property type="entry name" value="Tetratricopeptide repeat domain"/>
    <property type="match status" value="1"/>
</dbReference>
<evidence type="ECO:0000256" key="1">
    <source>
        <dbReference type="ARBA" id="ARBA00038101"/>
    </source>
</evidence>
<name>A0A9N9N4P4_9GLOM</name>
<dbReference type="InterPro" id="IPR050767">
    <property type="entry name" value="Sel1_AlgK"/>
</dbReference>
<gene>
    <name evidence="2" type="ORF">AGERDE_LOCUS13549</name>
</gene>
<dbReference type="SUPFAM" id="SSF81901">
    <property type="entry name" value="HCP-like"/>
    <property type="match status" value="1"/>
</dbReference>
<proteinExistence type="inferred from homology"/>
<evidence type="ECO:0000313" key="2">
    <source>
        <dbReference type="EMBL" id="CAG8701818.1"/>
    </source>
</evidence>
<dbReference type="InterPro" id="IPR011990">
    <property type="entry name" value="TPR-like_helical_dom_sf"/>
</dbReference>
<comment type="caution">
    <text evidence="2">The sequence shown here is derived from an EMBL/GenBank/DDBJ whole genome shotgun (WGS) entry which is preliminary data.</text>
</comment>
<sequence length="98" mass="11066">AQFFQETADMDLPEAQLRYGHCLWKGEGVEKNGTLAVEYFERSADNGNSTAMYNVGNMYFNGNGVIQNNEKGAYYLRMAALKGQPKAVDMCRKHHIQL</sequence>
<dbReference type="PANTHER" id="PTHR11102:SF160">
    <property type="entry name" value="ERAD-ASSOCIATED E3 UBIQUITIN-PROTEIN LIGASE COMPONENT HRD3"/>
    <property type="match status" value="1"/>
</dbReference>
<dbReference type="Pfam" id="PF08238">
    <property type="entry name" value="Sel1"/>
    <property type="match status" value="2"/>
</dbReference>
<dbReference type="AlphaFoldDB" id="A0A9N9N4P4"/>
<keyword evidence="3" id="KW-1185">Reference proteome</keyword>
<dbReference type="SMART" id="SM00671">
    <property type="entry name" value="SEL1"/>
    <property type="match status" value="2"/>
</dbReference>
<accession>A0A9N9N4P4</accession>
<dbReference type="InterPro" id="IPR006597">
    <property type="entry name" value="Sel1-like"/>
</dbReference>
<organism evidence="2 3">
    <name type="scientific">Ambispora gerdemannii</name>
    <dbReference type="NCBI Taxonomy" id="144530"/>
    <lineage>
        <taxon>Eukaryota</taxon>
        <taxon>Fungi</taxon>
        <taxon>Fungi incertae sedis</taxon>
        <taxon>Mucoromycota</taxon>
        <taxon>Glomeromycotina</taxon>
        <taxon>Glomeromycetes</taxon>
        <taxon>Archaeosporales</taxon>
        <taxon>Ambisporaceae</taxon>
        <taxon>Ambispora</taxon>
    </lineage>
</organism>
<dbReference type="EMBL" id="CAJVPL010018378">
    <property type="protein sequence ID" value="CAG8701818.1"/>
    <property type="molecule type" value="Genomic_DNA"/>
</dbReference>
<dbReference type="Proteomes" id="UP000789831">
    <property type="component" value="Unassembled WGS sequence"/>
</dbReference>
<comment type="similarity">
    <text evidence="1">Belongs to the sel-1 family.</text>
</comment>
<dbReference type="OrthoDB" id="2384430at2759"/>
<evidence type="ECO:0000313" key="3">
    <source>
        <dbReference type="Proteomes" id="UP000789831"/>
    </source>
</evidence>